<feature type="domain" description="Histidine kinase" evidence="10">
    <location>
        <begin position="257"/>
        <end position="475"/>
    </location>
</feature>
<dbReference type="InterPro" id="IPR003661">
    <property type="entry name" value="HisK_dim/P_dom"/>
</dbReference>
<dbReference type="Gene3D" id="3.30.565.10">
    <property type="entry name" value="Histidine kinase-like ATPase, C-terminal domain"/>
    <property type="match status" value="1"/>
</dbReference>
<dbReference type="Gene3D" id="1.10.287.130">
    <property type="match status" value="1"/>
</dbReference>
<dbReference type="Pfam" id="PF02518">
    <property type="entry name" value="HATPase_c"/>
    <property type="match status" value="1"/>
</dbReference>
<proteinExistence type="predicted"/>
<protein>
    <recommendedName>
        <fullName evidence="2">histidine kinase</fullName>
        <ecNumber evidence="2">2.7.13.3</ecNumber>
    </recommendedName>
</protein>
<keyword evidence="6" id="KW-0418">Kinase</keyword>
<keyword evidence="9" id="KW-1133">Transmembrane helix</keyword>
<dbReference type="InterPro" id="IPR013656">
    <property type="entry name" value="PAS_4"/>
</dbReference>
<evidence type="ECO:0000256" key="8">
    <source>
        <dbReference type="ARBA" id="ARBA00023012"/>
    </source>
</evidence>
<name>A0A512NJA2_9HYPH</name>
<dbReference type="SMART" id="SM00387">
    <property type="entry name" value="HATPase_c"/>
    <property type="match status" value="1"/>
</dbReference>
<dbReference type="OrthoDB" id="9795133at2"/>
<dbReference type="EMBL" id="BKAJ01000116">
    <property type="protein sequence ID" value="GEP59029.1"/>
    <property type="molecule type" value="Genomic_DNA"/>
</dbReference>
<dbReference type="EC" id="2.7.13.3" evidence="2"/>
<dbReference type="InterPro" id="IPR035965">
    <property type="entry name" value="PAS-like_dom_sf"/>
</dbReference>
<dbReference type="InterPro" id="IPR005467">
    <property type="entry name" value="His_kinase_dom"/>
</dbReference>
<dbReference type="InterPro" id="IPR000014">
    <property type="entry name" value="PAS"/>
</dbReference>
<comment type="caution">
    <text evidence="13">The sequence shown here is derived from an EMBL/GenBank/DDBJ whole genome shotgun (WGS) entry which is preliminary data.</text>
</comment>
<dbReference type="CDD" id="cd00082">
    <property type="entry name" value="HisKA"/>
    <property type="match status" value="1"/>
</dbReference>
<evidence type="ECO:0000256" key="2">
    <source>
        <dbReference type="ARBA" id="ARBA00012438"/>
    </source>
</evidence>
<dbReference type="PRINTS" id="PR00344">
    <property type="entry name" value="BCTRLSENSOR"/>
</dbReference>
<evidence type="ECO:0000259" key="11">
    <source>
        <dbReference type="PROSITE" id="PS50112"/>
    </source>
</evidence>
<comment type="catalytic activity">
    <reaction evidence="1">
        <text>ATP + protein L-histidine = ADP + protein N-phospho-L-histidine.</text>
        <dbReference type="EC" id="2.7.13.3"/>
    </reaction>
</comment>
<dbReference type="AlphaFoldDB" id="A0A512NJA2"/>
<feature type="domain" description="PAS" evidence="11">
    <location>
        <begin position="113"/>
        <end position="167"/>
    </location>
</feature>
<feature type="transmembrane region" description="Helical" evidence="9">
    <location>
        <begin position="12"/>
        <end position="29"/>
    </location>
</feature>
<evidence type="ECO:0000256" key="1">
    <source>
        <dbReference type="ARBA" id="ARBA00000085"/>
    </source>
</evidence>
<dbReference type="PROSITE" id="PS50112">
    <property type="entry name" value="PAS"/>
    <property type="match status" value="1"/>
</dbReference>
<dbReference type="SUPFAM" id="SSF55785">
    <property type="entry name" value="PYP-like sensor domain (PAS domain)"/>
    <property type="match status" value="1"/>
</dbReference>
<dbReference type="Pfam" id="PF08448">
    <property type="entry name" value="PAS_4"/>
    <property type="match status" value="1"/>
</dbReference>
<evidence type="ECO:0000259" key="12">
    <source>
        <dbReference type="PROSITE" id="PS50113"/>
    </source>
</evidence>
<reference evidence="13 14" key="1">
    <citation type="submission" date="2019-07" db="EMBL/GenBank/DDBJ databases">
        <title>Whole genome shotgun sequence of Reyranella soli NBRC 108950.</title>
        <authorList>
            <person name="Hosoyama A."/>
            <person name="Uohara A."/>
            <person name="Ohji S."/>
            <person name="Ichikawa N."/>
        </authorList>
    </citation>
    <scope>NUCLEOTIDE SEQUENCE [LARGE SCALE GENOMIC DNA]</scope>
    <source>
        <strain evidence="13 14">NBRC 108950</strain>
    </source>
</reference>
<evidence type="ECO:0000313" key="14">
    <source>
        <dbReference type="Proteomes" id="UP000321058"/>
    </source>
</evidence>
<evidence type="ECO:0000256" key="5">
    <source>
        <dbReference type="ARBA" id="ARBA00022741"/>
    </source>
</evidence>
<dbReference type="SMART" id="SM00388">
    <property type="entry name" value="HisKA"/>
    <property type="match status" value="1"/>
</dbReference>
<dbReference type="InterPro" id="IPR036097">
    <property type="entry name" value="HisK_dim/P_sf"/>
</dbReference>
<dbReference type="Pfam" id="PF00512">
    <property type="entry name" value="HisKA"/>
    <property type="match status" value="1"/>
</dbReference>
<dbReference type="InterPro" id="IPR000700">
    <property type="entry name" value="PAS-assoc_C"/>
</dbReference>
<keyword evidence="9" id="KW-0472">Membrane</keyword>
<dbReference type="SUPFAM" id="SSF47384">
    <property type="entry name" value="Homodimeric domain of signal transducing histidine kinase"/>
    <property type="match status" value="1"/>
</dbReference>
<organism evidence="13 14">
    <name type="scientific">Reyranella soli</name>
    <dbReference type="NCBI Taxonomy" id="1230389"/>
    <lineage>
        <taxon>Bacteria</taxon>
        <taxon>Pseudomonadati</taxon>
        <taxon>Pseudomonadota</taxon>
        <taxon>Alphaproteobacteria</taxon>
        <taxon>Hyphomicrobiales</taxon>
        <taxon>Reyranellaceae</taxon>
        <taxon>Reyranella</taxon>
    </lineage>
</organism>
<dbReference type="GO" id="GO:0000155">
    <property type="term" value="F:phosphorelay sensor kinase activity"/>
    <property type="evidence" value="ECO:0007669"/>
    <property type="project" value="InterPro"/>
</dbReference>
<dbReference type="InterPro" id="IPR004358">
    <property type="entry name" value="Sig_transdc_His_kin-like_C"/>
</dbReference>
<dbReference type="InterPro" id="IPR003594">
    <property type="entry name" value="HATPase_dom"/>
</dbReference>
<dbReference type="SMART" id="SM00091">
    <property type="entry name" value="PAS"/>
    <property type="match status" value="1"/>
</dbReference>
<feature type="domain" description="PAC" evidence="12">
    <location>
        <begin position="183"/>
        <end position="237"/>
    </location>
</feature>
<dbReference type="GO" id="GO:0005524">
    <property type="term" value="F:ATP binding"/>
    <property type="evidence" value="ECO:0007669"/>
    <property type="project" value="UniProtKB-KW"/>
</dbReference>
<gene>
    <name evidence="13" type="ORF">RSO01_61950</name>
</gene>
<dbReference type="PROSITE" id="PS50109">
    <property type="entry name" value="HIS_KIN"/>
    <property type="match status" value="1"/>
</dbReference>
<dbReference type="Gene3D" id="3.30.450.20">
    <property type="entry name" value="PAS domain"/>
    <property type="match status" value="1"/>
</dbReference>
<keyword evidence="7" id="KW-0067">ATP-binding</keyword>
<accession>A0A512NJA2</accession>
<sequence length="479" mass="51722">MLQLSSAPVRPSLLMPSLAAVVAIAIFVTDTVTPLDIAIAVLYVAVVLLAMDFAGRKGILFVAGGCAALTVLSYAITHEHDPASGPFLRCLISLVAIAITGALAARHQGTIESLREHASLLDLTHDTIFVRNQDDVITYWNRAATELYGWRPEQAIGRKAAELLNTEFPAPFDDIMSELKRTGRWEGELVHTARDGRRLVVASRWALQRDGRGRPGAILETNNDISDRRQVEDGLLRAQRELAHVARVATLGELTASIAHEVNQPLAAVVTNGEAGLRWLGRPVPDVGQARASVENMIKNGQRASEVVRRLRALSRKSDPSYAPVSLADVVNDVALLIGRELQGHRTTLGVSAAEGLPLVQGDRVQLQQVVMNLLMNGMQAMDGVSARPHRLVVEIARSAEEPQSIVLTVSDAGPGIDPASLGRLFEAFFTTRQDGMGMGLSISRSIVEAHGGRIWATNRPEGGARFHVSLPIAEERIA</sequence>
<feature type="transmembrane region" description="Helical" evidence="9">
    <location>
        <begin position="35"/>
        <end position="51"/>
    </location>
</feature>
<dbReference type="PROSITE" id="PS50113">
    <property type="entry name" value="PAC"/>
    <property type="match status" value="1"/>
</dbReference>
<dbReference type="RefSeq" id="WP_147154404.1">
    <property type="nucleotide sequence ID" value="NZ_BKAJ01000116.1"/>
</dbReference>
<evidence type="ECO:0000259" key="10">
    <source>
        <dbReference type="PROSITE" id="PS50109"/>
    </source>
</evidence>
<dbReference type="PANTHER" id="PTHR43065">
    <property type="entry name" value="SENSOR HISTIDINE KINASE"/>
    <property type="match status" value="1"/>
</dbReference>
<evidence type="ECO:0000313" key="13">
    <source>
        <dbReference type="EMBL" id="GEP59029.1"/>
    </source>
</evidence>
<keyword evidence="14" id="KW-1185">Reference proteome</keyword>
<dbReference type="PANTHER" id="PTHR43065:SF10">
    <property type="entry name" value="PEROXIDE STRESS-ACTIVATED HISTIDINE KINASE MAK3"/>
    <property type="match status" value="1"/>
</dbReference>
<evidence type="ECO:0000256" key="6">
    <source>
        <dbReference type="ARBA" id="ARBA00022777"/>
    </source>
</evidence>
<evidence type="ECO:0000256" key="4">
    <source>
        <dbReference type="ARBA" id="ARBA00022679"/>
    </source>
</evidence>
<dbReference type="Proteomes" id="UP000321058">
    <property type="component" value="Unassembled WGS sequence"/>
</dbReference>
<feature type="transmembrane region" description="Helical" evidence="9">
    <location>
        <begin position="58"/>
        <end position="77"/>
    </location>
</feature>
<keyword evidence="5" id="KW-0547">Nucleotide-binding</keyword>
<dbReference type="NCBIfam" id="TIGR00229">
    <property type="entry name" value="sensory_box"/>
    <property type="match status" value="1"/>
</dbReference>
<dbReference type="CDD" id="cd00130">
    <property type="entry name" value="PAS"/>
    <property type="match status" value="1"/>
</dbReference>
<dbReference type="SUPFAM" id="SSF55874">
    <property type="entry name" value="ATPase domain of HSP90 chaperone/DNA topoisomerase II/histidine kinase"/>
    <property type="match status" value="1"/>
</dbReference>
<keyword evidence="4" id="KW-0808">Transferase</keyword>
<evidence type="ECO:0000256" key="7">
    <source>
        <dbReference type="ARBA" id="ARBA00022840"/>
    </source>
</evidence>
<dbReference type="InterPro" id="IPR036890">
    <property type="entry name" value="HATPase_C_sf"/>
</dbReference>
<evidence type="ECO:0000256" key="9">
    <source>
        <dbReference type="SAM" id="Phobius"/>
    </source>
</evidence>
<keyword evidence="8" id="KW-0902">Two-component regulatory system</keyword>
<evidence type="ECO:0000256" key="3">
    <source>
        <dbReference type="ARBA" id="ARBA00022553"/>
    </source>
</evidence>
<keyword evidence="3" id="KW-0597">Phosphoprotein</keyword>
<keyword evidence="9" id="KW-0812">Transmembrane</keyword>